<proteinExistence type="predicted"/>
<evidence type="ECO:0000259" key="7">
    <source>
        <dbReference type="PROSITE" id="PS50030"/>
    </source>
</evidence>
<dbReference type="InParanoid" id="A0A2P6N3U0"/>
<dbReference type="EMBL" id="MDYQ01000214">
    <property type="protein sequence ID" value="PRP78619.1"/>
    <property type="molecule type" value="Genomic_DNA"/>
</dbReference>
<feature type="domain" description="UBA" evidence="7">
    <location>
        <begin position="658"/>
        <end position="697"/>
    </location>
</feature>
<dbReference type="SUPFAM" id="SSF46934">
    <property type="entry name" value="UBA-like"/>
    <property type="match status" value="1"/>
</dbReference>
<dbReference type="Gene3D" id="1.10.8.10">
    <property type="entry name" value="DNA helicase RuvA subunit, C-terminal domain"/>
    <property type="match status" value="1"/>
</dbReference>
<dbReference type="STRING" id="1890364.A0A2P6N3U0"/>
<dbReference type="InterPro" id="IPR035952">
    <property type="entry name" value="Rhomboid-like_sf"/>
</dbReference>
<dbReference type="SMART" id="SM00165">
    <property type="entry name" value="UBA"/>
    <property type="match status" value="1"/>
</dbReference>
<dbReference type="OrthoDB" id="20614at2759"/>
<comment type="subcellular location">
    <subcellularLocation>
        <location evidence="1">Membrane</location>
        <topology evidence="1">Multi-pass membrane protein</topology>
    </subcellularLocation>
</comment>
<reference evidence="8 9" key="1">
    <citation type="journal article" date="2018" name="Genome Biol. Evol.">
        <title>Multiple Roots of Fruiting Body Formation in Amoebozoa.</title>
        <authorList>
            <person name="Hillmann F."/>
            <person name="Forbes G."/>
            <person name="Novohradska S."/>
            <person name="Ferling I."/>
            <person name="Riege K."/>
            <person name="Groth M."/>
            <person name="Westermann M."/>
            <person name="Marz M."/>
            <person name="Spaller T."/>
            <person name="Winckler T."/>
            <person name="Schaap P."/>
            <person name="Glockner G."/>
        </authorList>
    </citation>
    <scope>NUCLEOTIDE SEQUENCE [LARGE SCALE GENOMIC DNA]</scope>
    <source>
        <strain evidence="8 9">Jena</strain>
    </source>
</reference>
<evidence type="ECO:0000256" key="4">
    <source>
        <dbReference type="ARBA" id="ARBA00023136"/>
    </source>
</evidence>
<sequence>MASIYNLAEAAAPFGTQSQQNNIKRVNSACSACRKSHRGLAVDRVQEQSPTIPNNHTPPIPEMVPMPSPMQLQTYSINPLTPTTFFPFTPPPLHTPSQSQIIQHSPPPFAEAPPSSSSGNVATSGGESSPTHDDPSGNSSNPPSFYIRSEEEKLQMKSIFVAKGLKHMSDPERASIWEKLTTRVEGLRRFVTIQQKKQLIDDFWSNLKTYSDASDLIDVPTIIWERSMKIHHLNAPFRKLCQWDLPLPHPDFLCIMQMFSLESVEFLAKSLPYAFVDSRLNTFHQRLGIRSLHSTEEKYTEGNAVVSIKRDVFGLPSLFVCHFSPDPREDEQIMILPIGAIPTLMREDVDNFRWSGNGILQRAPFVQFDNFLTITNIMLNSGPSGFRESQFCEPSLTLSDHAPLSKCVLLLTGSVSVLASIMKFKHNLDFPRLPSEASGFLRLFSHHIPFTGAGELLFGFILIYTFRMFERHMGTRKFGMFILASTGIYSSLQLALYVIAKSVSLPSGPYPFIFACMSLYISEIPPTYKFKLCGIPASDKLFVYLVAAQLMLANYPGSLISGFLGIVSASLYRSPTLKLDQFTFPNSFIQFCSQYILPIIETTKAPQRHPVAFSTNASVAQEGSEGRRAQRLNAQQAPATEGIIHETEWNEHVQPVAPSDQNIAFLMALGFSQEQANVALRRANNDLQLATNLLLDAGASFN</sequence>
<evidence type="ECO:0000256" key="2">
    <source>
        <dbReference type="ARBA" id="ARBA00022692"/>
    </source>
</evidence>
<dbReference type="PANTHER" id="PTHR43066">
    <property type="entry name" value="RHOMBOID-RELATED PROTEIN"/>
    <property type="match status" value="1"/>
</dbReference>
<dbReference type="Proteomes" id="UP000241769">
    <property type="component" value="Unassembled WGS sequence"/>
</dbReference>
<feature type="region of interest" description="Disordered" evidence="5">
    <location>
        <begin position="86"/>
        <end position="145"/>
    </location>
</feature>
<evidence type="ECO:0000256" key="1">
    <source>
        <dbReference type="ARBA" id="ARBA00004141"/>
    </source>
</evidence>
<keyword evidence="4 6" id="KW-0472">Membrane</keyword>
<organism evidence="8 9">
    <name type="scientific">Planoprotostelium fungivorum</name>
    <dbReference type="NCBI Taxonomy" id="1890364"/>
    <lineage>
        <taxon>Eukaryota</taxon>
        <taxon>Amoebozoa</taxon>
        <taxon>Evosea</taxon>
        <taxon>Variosea</taxon>
        <taxon>Cavosteliida</taxon>
        <taxon>Cavosteliaceae</taxon>
        <taxon>Planoprotostelium</taxon>
    </lineage>
</organism>
<protein>
    <recommendedName>
        <fullName evidence="7">UBA domain-containing protein</fullName>
    </recommendedName>
</protein>
<dbReference type="Pfam" id="PF00627">
    <property type="entry name" value="UBA"/>
    <property type="match status" value="1"/>
</dbReference>
<dbReference type="PROSITE" id="PS50030">
    <property type="entry name" value="UBA"/>
    <property type="match status" value="1"/>
</dbReference>
<name>A0A2P6N3U0_9EUKA</name>
<gene>
    <name evidence="8" type="ORF">PROFUN_13472</name>
</gene>
<keyword evidence="2 6" id="KW-0812">Transmembrane</keyword>
<evidence type="ECO:0000313" key="8">
    <source>
        <dbReference type="EMBL" id="PRP78619.1"/>
    </source>
</evidence>
<dbReference type="InterPro" id="IPR015940">
    <property type="entry name" value="UBA"/>
</dbReference>
<feature type="transmembrane region" description="Helical" evidence="6">
    <location>
        <begin position="478"/>
        <end position="500"/>
    </location>
</feature>
<evidence type="ECO:0000313" key="9">
    <source>
        <dbReference type="Proteomes" id="UP000241769"/>
    </source>
</evidence>
<dbReference type="PANTHER" id="PTHR43066:SF21">
    <property type="entry name" value="UBIQUITIN-ASSOCIATED DOMAIN-CONTAINING PROTEIN 2"/>
    <property type="match status" value="1"/>
</dbReference>
<dbReference type="InterPro" id="IPR009060">
    <property type="entry name" value="UBA-like_sf"/>
</dbReference>
<dbReference type="AlphaFoldDB" id="A0A2P6N3U0"/>
<evidence type="ECO:0000256" key="3">
    <source>
        <dbReference type="ARBA" id="ARBA00022989"/>
    </source>
</evidence>
<dbReference type="SUPFAM" id="SSF144091">
    <property type="entry name" value="Rhomboid-like"/>
    <property type="match status" value="1"/>
</dbReference>
<dbReference type="GO" id="GO:0016020">
    <property type="term" value="C:membrane"/>
    <property type="evidence" value="ECO:0007669"/>
    <property type="project" value="UniProtKB-SubCell"/>
</dbReference>
<feature type="transmembrane region" description="Helical" evidence="6">
    <location>
        <begin position="444"/>
        <end position="466"/>
    </location>
</feature>
<keyword evidence="3 6" id="KW-1133">Transmembrane helix</keyword>
<feature type="compositionally biased region" description="Polar residues" evidence="5">
    <location>
        <begin position="119"/>
        <end position="129"/>
    </location>
</feature>
<dbReference type="GO" id="GO:0004252">
    <property type="term" value="F:serine-type endopeptidase activity"/>
    <property type="evidence" value="ECO:0007669"/>
    <property type="project" value="TreeGrafter"/>
</dbReference>
<feature type="transmembrane region" description="Helical" evidence="6">
    <location>
        <begin position="542"/>
        <end position="572"/>
    </location>
</feature>
<comment type="caution">
    <text evidence="8">The sequence shown here is derived from an EMBL/GenBank/DDBJ whole genome shotgun (WGS) entry which is preliminary data.</text>
</comment>
<evidence type="ECO:0000256" key="6">
    <source>
        <dbReference type="SAM" id="Phobius"/>
    </source>
</evidence>
<evidence type="ECO:0000256" key="5">
    <source>
        <dbReference type="SAM" id="MobiDB-lite"/>
    </source>
</evidence>
<accession>A0A2P6N3U0</accession>
<keyword evidence="9" id="KW-1185">Reference proteome</keyword>